<evidence type="ECO:0000313" key="2">
    <source>
        <dbReference type="EMBL" id="KAJ1081732.1"/>
    </source>
</evidence>
<feature type="region of interest" description="Disordered" evidence="1">
    <location>
        <begin position="256"/>
        <end position="315"/>
    </location>
</feature>
<proteinExistence type="predicted"/>
<comment type="caution">
    <text evidence="2">The sequence shown here is derived from an EMBL/GenBank/DDBJ whole genome shotgun (WGS) entry which is preliminary data.</text>
</comment>
<sequence>MWGAIIVRCPQFKKAREPRSQELPPAPSMLPWAPGGRPGHRLHAGGSARRPPPDSPFVTPSVQGEGERRRKALCFRIQLSSPLGPDGSVAGPVSPGQVVGLHSWGRQMRTVCAATSRLDGSLGEPPSTSPDRGRLQAAVVICGWPHQVGGSKGQPDPPGSLFNFRGGLFFFFSFLSPLFPSPLSWARRSFQHAAPDPRRSFRLTVYPWRATQLDRGVWGAAAGERPPHSRFTAPGRSRVFSPRWRVAAALRGRRLRVGVQRRRSPPGASLSAPRPRRSLSPRGPVPRSAAPAPPRTLVASPVQGGRARRGRRLSISSAEAARLWPPF</sequence>
<dbReference type="EMBL" id="JANPWB010000016">
    <property type="protein sequence ID" value="KAJ1081732.1"/>
    <property type="molecule type" value="Genomic_DNA"/>
</dbReference>
<accession>A0AAV7KRC6</accession>
<organism evidence="2 3">
    <name type="scientific">Pleurodeles waltl</name>
    <name type="common">Iberian ribbed newt</name>
    <dbReference type="NCBI Taxonomy" id="8319"/>
    <lineage>
        <taxon>Eukaryota</taxon>
        <taxon>Metazoa</taxon>
        <taxon>Chordata</taxon>
        <taxon>Craniata</taxon>
        <taxon>Vertebrata</taxon>
        <taxon>Euteleostomi</taxon>
        <taxon>Amphibia</taxon>
        <taxon>Batrachia</taxon>
        <taxon>Caudata</taxon>
        <taxon>Salamandroidea</taxon>
        <taxon>Salamandridae</taxon>
        <taxon>Pleurodelinae</taxon>
        <taxon>Pleurodeles</taxon>
    </lineage>
</organism>
<feature type="compositionally biased region" description="Low complexity" evidence="1">
    <location>
        <begin position="280"/>
        <end position="290"/>
    </location>
</feature>
<dbReference type="AlphaFoldDB" id="A0AAV7KRC6"/>
<evidence type="ECO:0000256" key="1">
    <source>
        <dbReference type="SAM" id="MobiDB-lite"/>
    </source>
</evidence>
<gene>
    <name evidence="2" type="ORF">NDU88_001909</name>
</gene>
<evidence type="ECO:0000313" key="3">
    <source>
        <dbReference type="Proteomes" id="UP001066276"/>
    </source>
</evidence>
<name>A0AAV7KRC6_PLEWA</name>
<feature type="region of interest" description="Disordered" evidence="1">
    <location>
        <begin position="13"/>
        <end position="65"/>
    </location>
</feature>
<protein>
    <submittedName>
        <fullName evidence="2">Uncharacterized protein</fullName>
    </submittedName>
</protein>
<reference evidence="2" key="1">
    <citation type="journal article" date="2022" name="bioRxiv">
        <title>Sequencing and chromosome-scale assembly of the giantPleurodeles waltlgenome.</title>
        <authorList>
            <person name="Brown T."/>
            <person name="Elewa A."/>
            <person name="Iarovenko S."/>
            <person name="Subramanian E."/>
            <person name="Araus A.J."/>
            <person name="Petzold A."/>
            <person name="Susuki M."/>
            <person name="Suzuki K.-i.T."/>
            <person name="Hayashi T."/>
            <person name="Toyoda A."/>
            <person name="Oliveira C."/>
            <person name="Osipova E."/>
            <person name="Leigh N.D."/>
            <person name="Simon A."/>
            <person name="Yun M.H."/>
        </authorList>
    </citation>
    <scope>NUCLEOTIDE SEQUENCE</scope>
    <source>
        <strain evidence="2">20211129_DDA</strain>
        <tissue evidence="2">Liver</tissue>
    </source>
</reference>
<keyword evidence="3" id="KW-1185">Reference proteome</keyword>
<dbReference type="Proteomes" id="UP001066276">
    <property type="component" value="Chromosome 12"/>
</dbReference>